<dbReference type="Pfam" id="PF09697">
    <property type="entry name" value="Porph_ging"/>
    <property type="match status" value="1"/>
</dbReference>
<dbReference type="InterPro" id="IPR005901">
    <property type="entry name" value="GLPGLI"/>
</dbReference>
<dbReference type="Proteomes" id="UP000594195">
    <property type="component" value="Chromosome"/>
</dbReference>
<name>A0A7M2YC75_9FLAO</name>
<dbReference type="EMBL" id="CP040442">
    <property type="protein sequence ID" value="QOW11439.1"/>
    <property type="molecule type" value="Genomic_DNA"/>
</dbReference>
<dbReference type="RefSeq" id="WP_193811619.1">
    <property type="nucleotide sequence ID" value="NZ_CP040442.1"/>
</dbReference>
<proteinExistence type="predicted"/>
<dbReference type="AlphaFoldDB" id="A0A7M2YC75"/>
<sequence length="274" mass="32152">MKNILLILVFSFAQLNGQIKFKTNFTIPNKPLQLKELGKSTHNFYYKVKFSTDKKSPTKREAICLLQIGENISKFFEYNQLRQDSIIQKYDKKEILNAREVEEILNRRVAWSTEIIKFEEKLNVQDKFRDLYQYEETKPKFKWKVEEGSKIILNYSCNKATMEFGGRNYTAWYAKGIPINNGPYKFEGLPGLILEIYDSTLDFHFEAIAVDQTPLPIYVRNDKKIFVVSKEKFRSVQISYYENPGFFHGNAFGADGKELPKNSKKLPYNLIELE</sequence>
<keyword evidence="2" id="KW-1185">Reference proteome</keyword>
<reference evidence="1 2" key="1">
    <citation type="submission" date="2019-05" db="EMBL/GenBank/DDBJ databases">
        <title>Chryseobacterium sp. isolated from King George Island, maritime Antarctica.</title>
        <authorList>
            <person name="Peng X."/>
        </authorList>
    </citation>
    <scope>NUCLEOTIDE SEQUENCE [LARGE SCALE GENOMIC DNA]</scope>
    <source>
        <strain evidence="1 2">7-3A</strain>
    </source>
</reference>
<dbReference type="NCBIfam" id="TIGR01200">
    <property type="entry name" value="GLPGLI"/>
    <property type="match status" value="1"/>
</dbReference>
<protein>
    <submittedName>
        <fullName evidence="1">GLPGLI family protein</fullName>
    </submittedName>
</protein>
<organism evidence="1 2">
    <name type="scientific">Kaistella flava</name>
    <name type="common">ex Peng et al. 2021</name>
    <dbReference type="NCBI Taxonomy" id="2038776"/>
    <lineage>
        <taxon>Bacteria</taxon>
        <taxon>Pseudomonadati</taxon>
        <taxon>Bacteroidota</taxon>
        <taxon>Flavobacteriia</taxon>
        <taxon>Flavobacteriales</taxon>
        <taxon>Weeksellaceae</taxon>
        <taxon>Chryseobacterium group</taxon>
        <taxon>Kaistella</taxon>
    </lineage>
</organism>
<evidence type="ECO:0000313" key="1">
    <source>
        <dbReference type="EMBL" id="QOW11439.1"/>
    </source>
</evidence>
<dbReference type="KEGG" id="kfa:Q73A0000_14230"/>
<accession>A0A7M2YC75</accession>
<evidence type="ECO:0000313" key="2">
    <source>
        <dbReference type="Proteomes" id="UP000594195"/>
    </source>
</evidence>
<gene>
    <name evidence="1" type="ORF">Q73A0000_14230</name>
</gene>